<protein>
    <submittedName>
        <fullName evidence="2">Uncharacterized protein</fullName>
    </submittedName>
</protein>
<evidence type="ECO:0000313" key="3">
    <source>
        <dbReference type="Proteomes" id="UP001642360"/>
    </source>
</evidence>
<proteinExistence type="predicted"/>
<evidence type="ECO:0000256" key="1">
    <source>
        <dbReference type="SAM" id="Phobius"/>
    </source>
</evidence>
<keyword evidence="1" id="KW-1133">Transmembrane helix</keyword>
<name>A0ABC8THQ0_9AQUA</name>
<dbReference type="AlphaFoldDB" id="A0ABC8THQ0"/>
<feature type="transmembrane region" description="Helical" evidence="1">
    <location>
        <begin position="182"/>
        <end position="203"/>
    </location>
</feature>
<sequence>MDWARGEGKLDKTKLKLKLKLIQNTGKPTVPESRRASIDIFLKAAGYLDCAVRHVLPHLPPALRGDLPVDLAEGVLRALCLQALGQGVEIQLGLAIDSTKATLAVKRRLACEMVKCWQQAQDNITNLPLANCWGEKHQLFVKWKYIEAKNCIVELETVDDNIRPIELRSSPWCDHIKNMKIAYAYIMLFCKHIFPCAWLHLVLRETRDTHLST</sequence>
<dbReference type="InterPro" id="IPR038499">
    <property type="entry name" value="BRO1_sf"/>
</dbReference>
<dbReference type="PANTHER" id="PTHR23032">
    <property type="entry name" value="BRO1 DOMAIN-CONTAINING PROTEIN BROX"/>
    <property type="match status" value="1"/>
</dbReference>
<reference evidence="2 3" key="1">
    <citation type="submission" date="2024-02" db="EMBL/GenBank/DDBJ databases">
        <authorList>
            <person name="Vignale AGUSTIN F."/>
            <person name="Sosa J E."/>
            <person name="Modenutti C."/>
        </authorList>
    </citation>
    <scope>NUCLEOTIDE SEQUENCE [LARGE SCALE GENOMIC DNA]</scope>
</reference>
<dbReference type="Gene3D" id="1.25.40.280">
    <property type="entry name" value="alix/aip1 like domains"/>
    <property type="match status" value="1"/>
</dbReference>
<keyword evidence="1" id="KW-0472">Membrane</keyword>
<keyword evidence="3" id="KW-1185">Reference proteome</keyword>
<dbReference type="EMBL" id="CAUOFW020005170">
    <property type="protein sequence ID" value="CAK9168923.1"/>
    <property type="molecule type" value="Genomic_DNA"/>
</dbReference>
<gene>
    <name evidence="2" type="ORF">ILEXP_LOCUS38347</name>
</gene>
<accession>A0ABC8THQ0</accession>
<keyword evidence="1" id="KW-0812">Transmembrane</keyword>
<dbReference type="Proteomes" id="UP001642360">
    <property type="component" value="Unassembled WGS sequence"/>
</dbReference>
<organism evidence="2 3">
    <name type="scientific">Ilex paraguariensis</name>
    <name type="common">yerba mate</name>
    <dbReference type="NCBI Taxonomy" id="185542"/>
    <lineage>
        <taxon>Eukaryota</taxon>
        <taxon>Viridiplantae</taxon>
        <taxon>Streptophyta</taxon>
        <taxon>Embryophyta</taxon>
        <taxon>Tracheophyta</taxon>
        <taxon>Spermatophyta</taxon>
        <taxon>Magnoliopsida</taxon>
        <taxon>eudicotyledons</taxon>
        <taxon>Gunneridae</taxon>
        <taxon>Pentapetalae</taxon>
        <taxon>asterids</taxon>
        <taxon>campanulids</taxon>
        <taxon>Aquifoliales</taxon>
        <taxon>Aquifoliaceae</taxon>
        <taxon>Ilex</taxon>
    </lineage>
</organism>
<comment type="caution">
    <text evidence="2">The sequence shown here is derived from an EMBL/GenBank/DDBJ whole genome shotgun (WGS) entry which is preliminary data.</text>
</comment>
<dbReference type="InterPro" id="IPR038898">
    <property type="entry name" value="BROX"/>
</dbReference>
<dbReference type="PANTHER" id="PTHR23032:SF13">
    <property type="entry name" value="BRO1 DOMAIN-CONTAINING PROTEIN BROX"/>
    <property type="match status" value="1"/>
</dbReference>
<evidence type="ECO:0000313" key="2">
    <source>
        <dbReference type="EMBL" id="CAK9168923.1"/>
    </source>
</evidence>